<evidence type="ECO:0000256" key="2">
    <source>
        <dbReference type="SAM" id="SignalP"/>
    </source>
</evidence>
<gene>
    <name evidence="3" type="ORF">HOLleu_32184</name>
</gene>
<feature type="compositionally biased region" description="Low complexity" evidence="1">
    <location>
        <begin position="64"/>
        <end position="78"/>
    </location>
</feature>
<dbReference type="AlphaFoldDB" id="A0A9Q0YTN1"/>
<accession>A0A9Q0YTN1</accession>
<keyword evidence="2" id="KW-0732">Signal</keyword>
<evidence type="ECO:0000256" key="1">
    <source>
        <dbReference type="SAM" id="MobiDB-lite"/>
    </source>
</evidence>
<feature type="chain" id="PRO_5040288557" evidence="2">
    <location>
        <begin position="22"/>
        <end position="102"/>
    </location>
</feature>
<organism evidence="3 4">
    <name type="scientific">Holothuria leucospilota</name>
    <name type="common">Black long sea cucumber</name>
    <name type="synonym">Mertensiothuria leucospilota</name>
    <dbReference type="NCBI Taxonomy" id="206669"/>
    <lineage>
        <taxon>Eukaryota</taxon>
        <taxon>Metazoa</taxon>
        <taxon>Echinodermata</taxon>
        <taxon>Eleutherozoa</taxon>
        <taxon>Echinozoa</taxon>
        <taxon>Holothuroidea</taxon>
        <taxon>Aspidochirotacea</taxon>
        <taxon>Aspidochirotida</taxon>
        <taxon>Holothuriidae</taxon>
        <taxon>Holothuria</taxon>
    </lineage>
</organism>
<protein>
    <submittedName>
        <fullName evidence="3">Uncharacterized protein</fullName>
    </submittedName>
</protein>
<reference evidence="3" key="1">
    <citation type="submission" date="2021-10" db="EMBL/GenBank/DDBJ databases">
        <title>Tropical sea cucumber genome reveals ecological adaptation and Cuvierian tubules defense mechanism.</title>
        <authorList>
            <person name="Chen T."/>
        </authorList>
    </citation>
    <scope>NUCLEOTIDE SEQUENCE</scope>
    <source>
        <strain evidence="3">Nanhai2018</strain>
        <tissue evidence="3">Muscle</tissue>
    </source>
</reference>
<feature type="region of interest" description="Disordered" evidence="1">
    <location>
        <begin position="53"/>
        <end position="102"/>
    </location>
</feature>
<sequence>MHIFMPQCFCLFLFGLHDIYRFLVEDQEEEATLKRHSSALDMILTRSSAVFPSSFLGSTKSNRSESSFTRSRSSSMSSLEKESREGVQSVEFAESYTRKERQ</sequence>
<dbReference type="Proteomes" id="UP001152320">
    <property type="component" value="Chromosome 16"/>
</dbReference>
<keyword evidence="4" id="KW-1185">Reference proteome</keyword>
<comment type="caution">
    <text evidence="3">The sequence shown here is derived from an EMBL/GenBank/DDBJ whole genome shotgun (WGS) entry which is preliminary data.</text>
</comment>
<dbReference type="EMBL" id="JAIZAY010000016">
    <property type="protein sequence ID" value="KAJ8027134.1"/>
    <property type="molecule type" value="Genomic_DNA"/>
</dbReference>
<evidence type="ECO:0000313" key="3">
    <source>
        <dbReference type="EMBL" id="KAJ8027134.1"/>
    </source>
</evidence>
<proteinExistence type="predicted"/>
<feature type="signal peptide" evidence="2">
    <location>
        <begin position="1"/>
        <end position="21"/>
    </location>
</feature>
<evidence type="ECO:0000313" key="4">
    <source>
        <dbReference type="Proteomes" id="UP001152320"/>
    </source>
</evidence>
<name>A0A9Q0YTN1_HOLLE</name>